<dbReference type="Gene3D" id="2.60.40.790">
    <property type="match status" value="1"/>
</dbReference>
<sequence length="346" mass="38391">MASFDTLNYAKWDSLDCSSDDEPQKVRIDPRSHGAATIRADGTKAYSVQMSNGDGPCVVEEDAVQNEGFDSDRPFETQLAWQNTTEKTWIQIALPSKAEASASFHEEDVELRIKGMDPVRLPHPPVIEKDCTYAMGARPFHGSPHPKKCLALELCKKQQKLWPQNVFGGGTSDLLRAGEEIECAWRQGTQMLATTPQEDDWTGAYTWRQDNERVSIWFDVPDDISAKDVDVNCLPRFLTISVRQRKYQRRLTGVCVPSELVWEFDDDIKDRRRLRVEVAMRDLRSWEDGPFLPEMSRKEAQAAATSRSAAPAAAKISRSAAPAAAPATAAPATSASATVSTTTTAQ</sequence>
<dbReference type="Pfam" id="PF04969">
    <property type="entry name" value="CS"/>
    <property type="match status" value="1"/>
</dbReference>
<proteinExistence type="predicted"/>
<name>A0A7S4EBF4_9STRA</name>
<dbReference type="InterPro" id="IPR008978">
    <property type="entry name" value="HSP20-like_chaperone"/>
</dbReference>
<dbReference type="OrthoDB" id="428655at2759"/>
<accession>A0A7S4EBF4</accession>
<feature type="domain" description="CS" evidence="2">
    <location>
        <begin position="205"/>
        <end position="264"/>
    </location>
</feature>
<dbReference type="Proteomes" id="UP000789595">
    <property type="component" value="Unassembled WGS sequence"/>
</dbReference>
<evidence type="ECO:0000313" key="4">
    <source>
        <dbReference type="EMBL" id="CAH0371494.1"/>
    </source>
</evidence>
<protein>
    <recommendedName>
        <fullName evidence="2">CS domain-containing protein</fullName>
    </recommendedName>
</protein>
<reference evidence="3" key="1">
    <citation type="submission" date="2021-01" db="EMBL/GenBank/DDBJ databases">
        <authorList>
            <person name="Corre E."/>
            <person name="Pelletier E."/>
            <person name="Niang G."/>
            <person name="Scheremetjew M."/>
            <person name="Finn R."/>
            <person name="Kale V."/>
            <person name="Holt S."/>
            <person name="Cochrane G."/>
            <person name="Meng A."/>
            <person name="Brown T."/>
            <person name="Cohen L."/>
        </authorList>
    </citation>
    <scope>NUCLEOTIDE SEQUENCE</scope>
    <source>
        <strain evidence="3">CCMP1756</strain>
    </source>
</reference>
<evidence type="ECO:0000313" key="5">
    <source>
        <dbReference type="Proteomes" id="UP000789595"/>
    </source>
</evidence>
<dbReference type="EMBL" id="CAKKNE010000003">
    <property type="protein sequence ID" value="CAH0371494.1"/>
    <property type="molecule type" value="Genomic_DNA"/>
</dbReference>
<evidence type="ECO:0000256" key="1">
    <source>
        <dbReference type="SAM" id="MobiDB-lite"/>
    </source>
</evidence>
<gene>
    <name evidence="3" type="ORF">PCAL00307_LOCUS18182</name>
    <name evidence="4" type="ORF">PECAL_3P14400</name>
</gene>
<dbReference type="SUPFAM" id="SSF49764">
    <property type="entry name" value="HSP20-like chaperones"/>
    <property type="match status" value="1"/>
</dbReference>
<dbReference type="AlphaFoldDB" id="A0A7S4EBF4"/>
<organism evidence="3">
    <name type="scientific">Pelagomonas calceolata</name>
    <dbReference type="NCBI Taxonomy" id="35677"/>
    <lineage>
        <taxon>Eukaryota</taxon>
        <taxon>Sar</taxon>
        <taxon>Stramenopiles</taxon>
        <taxon>Ochrophyta</taxon>
        <taxon>Pelagophyceae</taxon>
        <taxon>Pelagomonadales</taxon>
        <taxon>Pelagomonadaceae</taxon>
        <taxon>Pelagomonas</taxon>
    </lineage>
</organism>
<feature type="region of interest" description="Disordered" evidence="1">
    <location>
        <begin position="297"/>
        <end position="346"/>
    </location>
</feature>
<dbReference type="InterPro" id="IPR007052">
    <property type="entry name" value="CS_dom"/>
</dbReference>
<feature type="compositionally biased region" description="Low complexity" evidence="1">
    <location>
        <begin position="301"/>
        <end position="346"/>
    </location>
</feature>
<reference evidence="4" key="2">
    <citation type="submission" date="2021-11" db="EMBL/GenBank/DDBJ databases">
        <authorList>
            <consortium name="Genoscope - CEA"/>
            <person name="William W."/>
        </authorList>
    </citation>
    <scope>NUCLEOTIDE SEQUENCE</scope>
</reference>
<dbReference type="EMBL" id="HBIW01021085">
    <property type="protein sequence ID" value="CAE0702737.1"/>
    <property type="molecule type" value="Transcribed_RNA"/>
</dbReference>
<evidence type="ECO:0000259" key="2">
    <source>
        <dbReference type="Pfam" id="PF04969"/>
    </source>
</evidence>
<keyword evidence="5" id="KW-1185">Reference proteome</keyword>
<evidence type="ECO:0000313" key="3">
    <source>
        <dbReference type="EMBL" id="CAE0702737.1"/>
    </source>
</evidence>